<dbReference type="SUPFAM" id="SSF56436">
    <property type="entry name" value="C-type lectin-like"/>
    <property type="match status" value="1"/>
</dbReference>
<evidence type="ECO:0000313" key="2">
    <source>
        <dbReference type="EMBL" id="MER6613997.1"/>
    </source>
</evidence>
<reference evidence="2 3" key="1">
    <citation type="submission" date="2024-06" db="EMBL/GenBank/DDBJ databases">
        <title>The Natural Products Discovery Center: Release of the First 8490 Sequenced Strains for Exploring Actinobacteria Biosynthetic Diversity.</title>
        <authorList>
            <person name="Kalkreuter E."/>
            <person name="Kautsar S.A."/>
            <person name="Yang D."/>
            <person name="Bader C.D."/>
            <person name="Teijaro C.N."/>
            <person name="Fluegel L."/>
            <person name="Davis C.M."/>
            <person name="Simpson J.R."/>
            <person name="Lauterbach L."/>
            <person name="Steele A.D."/>
            <person name="Gui C."/>
            <person name="Meng S."/>
            <person name="Li G."/>
            <person name="Viehrig K."/>
            <person name="Ye F."/>
            <person name="Su P."/>
            <person name="Kiefer A.F."/>
            <person name="Nichols A."/>
            <person name="Cepeda A.J."/>
            <person name="Yan W."/>
            <person name="Fan B."/>
            <person name="Jiang Y."/>
            <person name="Adhikari A."/>
            <person name="Zheng C.-J."/>
            <person name="Schuster L."/>
            <person name="Cowan T.M."/>
            <person name="Smanski M.J."/>
            <person name="Chevrette M.G."/>
            <person name="De Carvalho L.P.S."/>
            <person name="Shen B."/>
        </authorList>
    </citation>
    <scope>NUCLEOTIDE SEQUENCE [LARGE SCALE GENOMIC DNA]</scope>
    <source>
        <strain evidence="2 3">NPDC000837</strain>
    </source>
</reference>
<dbReference type="EMBL" id="JBEPBX010000008">
    <property type="protein sequence ID" value="MER6613997.1"/>
    <property type="molecule type" value="Genomic_DNA"/>
</dbReference>
<dbReference type="Pfam" id="PF03781">
    <property type="entry name" value="FGE-sulfatase"/>
    <property type="match status" value="1"/>
</dbReference>
<proteinExistence type="predicted"/>
<dbReference type="InterPro" id="IPR005532">
    <property type="entry name" value="SUMF_dom"/>
</dbReference>
<dbReference type="InterPro" id="IPR051043">
    <property type="entry name" value="Sulfatase_Mod_Factor_Kinase"/>
</dbReference>
<dbReference type="Gene3D" id="3.90.1580.10">
    <property type="entry name" value="paralog of FGE (formylglycine-generating enzyme)"/>
    <property type="match status" value="1"/>
</dbReference>
<dbReference type="Proteomes" id="UP001445472">
    <property type="component" value="Unassembled WGS sequence"/>
</dbReference>
<organism evidence="2 3">
    <name type="scientific">Streptomyces xantholiticus</name>
    <dbReference type="NCBI Taxonomy" id="68285"/>
    <lineage>
        <taxon>Bacteria</taxon>
        <taxon>Bacillati</taxon>
        <taxon>Actinomycetota</taxon>
        <taxon>Actinomycetes</taxon>
        <taxon>Kitasatosporales</taxon>
        <taxon>Streptomycetaceae</taxon>
        <taxon>Streptomyces</taxon>
    </lineage>
</organism>
<sequence>MVPDTQPGALEFEYAARLLAPSMAVADRARAYDLFLYLIRSGTALCVLDAVDEGVDEPSPAGFLRLFADLAAVLSAESAVVMSSRVSFLADSPQVRQLLDSGAGRSEQLVEQMYANGVDPARVPHFHLVRLAEPDATPLEKRLTAALELPSGRPLADILGAHITRTLAGQDAGEIEQRLPAAFGQAFLAERTVFSLLDLHRGLGATAFTDGRLDFDACVLAPLLRPAGADHVAFVHSAYQELLAARYLADPAHRDAAAALPGGAFVTGQVRAFLASLPAAAAAPGSGDCVLPAGTYLVGPAERLLLRRVERPVRFDRHAVTVARYRRFLEALDIDGTSPWDHPEQPAGLTHRPWTDRLRKPDYYEDPRYDSYPAVCVNWWSAYAFAAFEGKRLPTALEWEAAARGADGRLFPWGDDPSGADVNCADVWVGRPLVTYQAWYRDFAEDAVRRAWVTPVDRRPGNRSPFGVADMAGNCWEWTSTSLSDVGEAVICGGSYDNPMRAVQTSSKGVYRKRGASNAVGFRCVEDLTETPGTGRAEV</sequence>
<dbReference type="RefSeq" id="WP_351975930.1">
    <property type="nucleotide sequence ID" value="NZ_JBEPBX010000008.1"/>
</dbReference>
<feature type="domain" description="Sulfatase-modifying factor enzyme-like" evidence="1">
    <location>
        <begin position="291"/>
        <end position="525"/>
    </location>
</feature>
<dbReference type="InterPro" id="IPR016187">
    <property type="entry name" value="CTDL_fold"/>
</dbReference>
<name>A0ABV1UT75_9ACTN</name>
<comment type="caution">
    <text evidence="2">The sequence shown here is derived from an EMBL/GenBank/DDBJ whole genome shotgun (WGS) entry which is preliminary data.</text>
</comment>
<evidence type="ECO:0000313" key="3">
    <source>
        <dbReference type="Proteomes" id="UP001445472"/>
    </source>
</evidence>
<dbReference type="PANTHER" id="PTHR23150">
    <property type="entry name" value="SULFATASE MODIFYING FACTOR 1, 2"/>
    <property type="match status" value="1"/>
</dbReference>
<dbReference type="InterPro" id="IPR042095">
    <property type="entry name" value="SUMF_sf"/>
</dbReference>
<evidence type="ECO:0000259" key="1">
    <source>
        <dbReference type="Pfam" id="PF03781"/>
    </source>
</evidence>
<keyword evidence="3" id="KW-1185">Reference proteome</keyword>
<accession>A0ABV1UT75</accession>
<dbReference type="PANTHER" id="PTHR23150:SF19">
    <property type="entry name" value="FORMYLGLYCINE-GENERATING ENZYME"/>
    <property type="match status" value="1"/>
</dbReference>
<protein>
    <submittedName>
        <fullName evidence="2">SUMF1/EgtB/PvdO family nonheme iron enzyme</fullName>
    </submittedName>
</protein>
<gene>
    <name evidence="2" type="ORF">ABT276_11540</name>
</gene>